<comment type="caution">
    <text evidence="1">The sequence shown here is derived from an EMBL/GenBank/DDBJ whole genome shotgun (WGS) entry which is preliminary data.</text>
</comment>
<evidence type="ECO:0000313" key="1">
    <source>
        <dbReference type="EMBL" id="GLD53624.1"/>
    </source>
</evidence>
<evidence type="ECO:0000313" key="2">
    <source>
        <dbReference type="Proteomes" id="UP001279410"/>
    </source>
</evidence>
<accession>A0AAD3R1C7</accession>
<sequence length="242" mass="26219">MELSVGDSSPWAPGGTASTGVGKLRAERAGVESEPWVFKGCVCLGRLQVGWVMSDGHQLHTKAEVAKISAHPDVIGDRCLGPCLALCPEYSFILEDELGVCGCVLGILDVRSFAKRCQASWMPAMRDKYPPKGGNTPQHTVQLMGPGVMPDSLLLTSPQLRLGAPELVDISVNRTLLTATTPQLKASRLNRRAENIEGSQGVFCEVQPTDRQRLEFLTKLGFLEILRGEARSREGVVLGRLL</sequence>
<dbReference type="Gene3D" id="3.40.630.30">
    <property type="match status" value="1"/>
</dbReference>
<dbReference type="PANTHER" id="PTHR13170">
    <property type="entry name" value="O-GLCNACASE"/>
    <property type="match status" value="1"/>
</dbReference>
<reference evidence="1" key="1">
    <citation type="submission" date="2022-08" db="EMBL/GenBank/DDBJ databases">
        <title>Genome sequencing of akame (Lates japonicus).</title>
        <authorList>
            <person name="Hashiguchi Y."/>
            <person name="Takahashi H."/>
        </authorList>
    </citation>
    <scope>NUCLEOTIDE SEQUENCE</scope>
    <source>
        <strain evidence="1">Kochi</strain>
    </source>
</reference>
<protein>
    <submittedName>
        <fullName evidence="1">Protein O-GlcNAcase</fullName>
    </submittedName>
</protein>
<dbReference type="InterPro" id="IPR051822">
    <property type="entry name" value="Glycosyl_Hydrolase_84"/>
</dbReference>
<keyword evidence="2" id="KW-1185">Reference proteome</keyword>
<dbReference type="GO" id="GO:0016231">
    <property type="term" value="F:beta-N-acetylglucosaminidase activity"/>
    <property type="evidence" value="ECO:0007669"/>
    <property type="project" value="TreeGrafter"/>
</dbReference>
<dbReference type="AlphaFoldDB" id="A0AAD3R1C7"/>
<proteinExistence type="predicted"/>
<dbReference type="PANTHER" id="PTHR13170:SF23">
    <property type="entry name" value="PROTEIN O-GLCNACASE-LIKE"/>
    <property type="match status" value="1"/>
</dbReference>
<dbReference type="EMBL" id="BRZM01000018">
    <property type="protein sequence ID" value="GLD53624.1"/>
    <property type="molecule type" value="Genomic_DNA"/>
</dbReference>
<organism evidence="1 2">
    <name type="scientific">Lates japonicus</name>
    <name type="common">Japanese lates</name>
    <dbReference type="NCBI Taxonomy" id="270547"/>
    <lineage>
        <taxon>Eukaryota</taxon>
        <taxon>Metazoa</taxon>
        <taxon>Chordata</taxon>
        <taxon>Craniata</taxon>
        <taxon>Vertebrata</taxon>
        <taxon>Euteleostomi</taxon>
        <taxon>Actinopterygii</taxon>
        <taxon>Neopterygii</taxon>
        <taxon>Teleostei</taxon>
        <taxon>Neoteleostei</taxon>
        <taxon>Acanthomorphata</taxon>
        <taxon>Carangaria</taxon>
        <taxon>Carangaria incertae sedis</taxon>
        <taxon>Centropomidae</taxon>
        <taxon>Lates</taxon>
    </lineage>
</organism>
<dbReference type="Proteomes" id="UP001279410">
    <property type="component" value="Unassembled WGS sequence"/>
</dbReference>
<name>A0AAD3R1C7_LATJO</name>
<dbReference type="GO" id="GO:0009100">
    <property type="term" value="P:glycoprotein metabolic process"/>
    <property type="evidence" value="ECO:0007669"/>
    <property type="project" value="TreeGrafter"/>
</dbReference>
<gene>
    <name evidence="1" type="ORF">AKAME5_000634600</name>
</gene>